<feature type="transmembrane region" description="Helical" evidence="2">
    <location>
        <begin position="21"/>
        <end position="43"/>
    </location>
</feature>
<dbReference type="InterPro" id="IPR023201">
    <property type="entry name" value="SecY_dom_sf"/>
</dbReference>
<accession>A0A429ZZ32</accession>
<dbReference type="RefSeq" id="WP_125983581.1">
    <property type="nucleotide sequence ID" value="NZ_NGJS01000005.1"/>
</dbReference>
<dbReference type="Gene3D" id="1.10.3370.10">
    <property type="entry name" value="SecY subunit domain"/>
    <property type="match status" value="1"/>
</dbReference>
<evidence type="ECO:0008006" key="5">
    <source>
        <dbReference type="Google" id="ProtNLM"/>
    </source>
</evidence>
<proteinExistence type="predicted"/>
<feature type="transmembrane region" description="Helical" evidence="2">
    <location>
        <begin position="85"/>
        <end position="112"/>
    </location>
</feature>
<reference evidence="3 4" key="1">
    <citation type="submission" date="2017-05" db="EMBL/GenBank/DDBJ databases">
        <title>Vagococcus spp. assemblies.</title>
        <authorList>
            <person name="Gulvik C.A."/>
        </authorList>
    </citation>
    <scope>NUCLEOTIDE SEQUENCE [LARGE SCALE GENOMIC DNA]</scope>
    <source>
        <strain evidence="3 4">SS1995</strain>
    </source>
</reference>
<dbReference type="Proteomes" id="UP000287857">
    <property type="component" value="Unassembled WGS sequence"/>
</dbReference>
<comment type="caution">
    <text evidence="3">The sequence shown here is derived from an EMBL/GenBank/DDBJ whole genome shotgun (WGS) entry which is preliminary data.</text>
</comment>
<gene>
    <name evidence="3" type="ORF">CBF37_04735</name>
</gene>
<name>A0A429ZZ32_9ENTE</name>
<protein>
    <recommendedName>
        <fullName evidence="5">DUF4064 domain-containing protein</fullName>
    </recommendedName>
</protein>
<keyword evidence="2" id="KW-0812">Transmembrane</keyword>
<dbReference type="EMBL" id="NGJS01000005">
    <property type="protein sequence ID" value="RST99279.1"/>
    <property type="molecule type" value="Genomic_DNA"/>
</dbReference>
<evidence type="ECO:0000256" key="1">
    <source>
        <dbReference type="SAM" id="MobiDB-lite"/>
    </source>
</evidence>
<feature type="compositionally biased region" description="Basic residues" evidence="1">
    <location>
        <begin position="121"/>
        <end position="145"/>
    </location>
</feature>
<sequence length="145" mass="16267">MGANRKNKLASKSQKIMKIAWWVLTVPLVLIFGVVMTLSMSGFISKSEIISSILGFITLTIIPTVIGQIIAFFGLTKVPKIRGWLLYYLIFGVLTCYTLISVLYIIGAVIGLKEKKALSKNSKKKSANRRHKKTSNKYKQKSKKK</sequence>
<evidence type="ECO:0000313" key="3">
    <source>
        <dbReference type="EMBL" id="RST99279.1"/>
    </source>
</evidence>
<keyword evidence="2" id="KW-1133">Transmembrane helix</keyword>
<organism evidence="3 4">
    <name type="scientific">Vagococcus vulneris</name>
    <dbReference type="NCBI Taxonomy" id="1977869"/>
    <lineage>
        <taxon>Bacteria</taxon>
        <taxon>Bacillati</taxon>
        <taxon>Bacillota</taxon>
        <taxon>Bacilli</taxon>
        <taxon>Lactobacillales</taxon>
        <taxon>Enterococcaceae</taxon>
        <taxon>Vagococcus</taxon>
    </lineage>
</organism>
<dbReference type="AlphaFoldDB" id="A0A429ZZ32"/>
<keyword evidence="4" id="KW-1185">Reference proteome</keyword>
<feature type="region of interest" description="Disordered" evidence="1">
    <location>
        <begin position="117"/>
        <end position="145"/>
    </location>
</feature>
<feature type="transmembrane region" description="Helical" evidence="2">
    <location>
        <begin position="49"/>
        <end position="73"/>
    </location>
</feature>
<evidence type="ECO:0000313" key="4">
    <source>
        <dbReference type="Proteomes" id="UP000287857"/>
    </source>
</evidence>
<evidence type="ECO:0000256" key="2">
    <source>
        <dbReference type="SAM" id="Phobius"/>
    </source>
</evidence>
<keyword evidence="2" id="KW-0472">Membrane</keyword>